<organism evidence="2 3">
    <name type="scientific">Anaerocolumna chitinilytica</name>
    <dbReference type="NCBI Taxonomy" id="1727145"/>
    <lineage>
        <taxon>Bacteria</taxon>
        <taxon>Bacillati</taxon>
        <taxon>Bacillota</taxon>
        <taxon>Clostridia</taxon>
        <taxon>Lachnospirales</taxon>
        <taxon>Lachnospiraceae</taxon>
        <taxon>Anaerocolumna</taxon>
    </lineage>
</organism>
<sequence>MSVVECGRGHLYDNNIYTTCPYCNSSNQTVNFGGVSVGWENKTMPVSDGYGPQQNQYNSISVIPELNGGISVLNEGKTLPPRDYVKERKVDDDNKTIGIMKEKLGIDPVVGWLVCIEGKDVGKDYKIRGQINTIGRSEKMDICIKNDNTISYENHARLSYSERHHRFNLIPAEGRNVIYLNDEEIFTPTLLNTYDVIDFGETKLMFIPFCSERFDWNSKKAGDNGNVSV</sequence>
<evidence type="ECO:0000259" key="1">
    <source>
        <dbReference type="PROSITE" id="PS50006"/>
    </source>
</evidence>
<dbReference type="SUPFAM" id="SSF49879">
    <property type="entry name" value="SMAD/FHA domain"/>
    <property type="match status" value="1"/>
</dbReference>
<name>A0A7I8DLD0_9FIRM</name>
<dbReference type="PROSITE" id="PS50006">
    <property type="entry name" value="FHA_DOMAIN"/>
    <property type="match status" value="1"/>
</dbReference>
<dbReference type="AlphaFoldDB" id="A0A7I8DLD0"/>
<proteinExistence type="predicted"/>
<keyword evidence="3" id="KW-1185">Reference proteome</keyword>
<dbReference type="CDD" id="cd00060">
    <property type="entry name" value="FHA"/>
    <property type="match status" value="1"/>
</dbReference>
<reference evidence="2 3" key="1">
    <citation type="submission" date="2020-08" db="EMBL/GenBank/DDBJ databases">
        <title>Draft genome sequencing of an Anaerocolumna strain isolated from anoxic soil subjected to BSD treatment.</title>
        <authorList>
            <person name="Uek A."/>
            <person name="Tonouchi A."/>
        </authorList>
    </citation>
    <scope>NUCLEOTIDE SEQUENCE [LARGE SCALE GENOMIC DNA]</scope>
    <source>
        <strain evidence="2 3">CTTW</strain>
    </source>
</reference>
<evidence type="ECO:0000313" key="2">
    <source>
        <dbReference type="EMBL" id="BCJ99208.1"/>
    </source>
</evidence>
<dbReference type="Gene3D" id="2.60.200.20">
    <property type="match status" value="1"/>
</dbReference>
<dbReference type="Pfam" id="PF00498">
    <property type="entry name" value="FHA"/>
    <property type="match status" value="1"/>
</dbReference>
<reference evidence="2 3" key="2">
    <citation type="submission" date="2020-08" db="EMBL/GenBank/DDBJ databases">
        <authorList>
            <person name="Ueki A."/>
            <person name="Tonouchi A."/>
        </authorList>
    </citation>
    <scope>NUCLEOTIDE SEQUENCE [LARGE SCALE GENOMIC DNA]</scope>
    <source>
        <strain evidence="2 3">CTTW</strain>
    </source>
</reference>
<dbReference type="KEGG" id="acht:bsdcttw_22490"/>
<dbReference type="InterPro" id="IPR008984">
    <property type="entry name" value="SMAD_FHA_dom_sf"/>
</dbReference>
<accession>A0A7I8DLD0</accession>
<dbReference type="RefSeq" id="WP_185259480.1">
    <property type="nucleotide sequence ID" value="NZ_AP023368.1"/>
</dbReference>
<protein>
    <recommendedName>
        <fullName evidence="1">FHA domain-containing protein</fullName>
    </recommendedName>
</protein>
<gene>
    <name evidence="2" type="ORF">bsdcttw_22490</name>
</gene>
<dbReference type="EMBL" id="AP023368">
    <property type="protein sequence ID" value="BCJ99208.1"/>
    <property type="molecule type" value="Genomic_DNA"/>
</dbReference>
<feature type="domain" description="FHA" evidence="1">
    <location>
        <begin position="132"/>
        <end position="185"/>
    </location>
</feature>
<evidence type="ECO:0000313" key="3">
    <source>
        <dbReference type="Proteomes" id="UP000515703"/>
    </source>
</evidence>
<dbReference type="InterPro" id="IPR000253">
    <property type="entry name" value="FHA_dom"/>
</dbReference>
<dbReference type="Proteomes" id="UP000515703">
    <property type="component" value="Chromosome"/>
</dbReference>